<organism evidence="2 3">
    <name type="scientific">Chelonoidis abingdonii</name>
    <name type="common">Abingdon island giant tortoise</name>
    <name type="synonym">Testudo abingdonii</name>
    <dbReference type="NCBI Taxonomy" id="106734"/>
    <lineage>
        <taxon>Eukaryota</taxon>
        <taxon>Metazoa</taxon>
        <taxon>Chordata</taxon>
        <taxon>Craniata</taxon>
        <taxon>Vertebrata</taxon>
        <taxon>Euteleostomi</taxon>
        <taxon>Archelosauria</taxon>
        <taxon>Testudinata</taxon>
        <taxon>Testudines</taxon>
        <taxon>Cryptodira</taxon>
        <taxon>Durocryptodira</taxon>
        <taxon>Testudinoidea</taxon>
        <taxon>Testudinidae</taxon>
        <taxon>Chelonoidis</taxon>
    </lineage>
</organism>
<dbReference type="AlphaFoldDB" id="A0A8C0G770"/>
<evidence type="ECO:0000313" key="3">
    <source>
        <dbReference type="Proteomes" id="UP000694404"/>
    </source>
</evidence>
<reference evidence="2" key="2">
    <citation type="submission" date="2025-09" db="UniProtKB">
        <authorList>
            <consortium name="Ensembl"/>
        </authorList>
    </citation>
    <scope>IDENTIFICATION</scope>
</reference>
<dbReference type="Ensembl" id="ENSCABT00000004825.1">
    <property type="protein sequence ID" value="ENSCABP00000004443.1"/>
    <property type="gene ID" value="ENSCABG00000003342.1"/>
</dbReference>
<evidence type="ECO:0000313" key="2">
    <source>
        <dbReference type="Ensembl" id="ENSCABP00000004443.1"/>
    </source>
</evidence>
<name>A0A8C0G770_CHEAB</name>
<feature type="region of interest" description="Disordered" evidence="1">
    <location>
        <begin position="46"/>
        <end position="68"/>
    </location>
</feature>
<accession>A0A8C0G770</accession>
<protein>
    <submittedName>
        <fullName evidence="2">Uncharacterized protein</fullName>
    </submittedName>
</protein>
<proteinExistence type="predicted"/>
<sequence length="105" mass="11462">LAKPSLIISTNEAVITMKTESSFKSTKISKLGEVLEETLTKDKKTEVRPDAFLQSQSTNMGGGGSSFPTPSTTSFHVIGLQTSHLLAFLKHFTQLQQNRLPLLTV</sequence>
<evidence type="ECO:0000256" key="1">
    <source>
        <dbReference type="SAM" id="MobiDB-lite"/>
    </source>
</evidence>
<dbReference type="GeneTree" id="ENSGT01000000221651"/>
<reference evidence="2" key="1">
    <citation type="submission" date="2025-08" db="UniProtKB">
        <authorList>
            <consortium name="Ensembl"/>
        </authorList>
    </citation>
    <scope>IDENTIFICATION</scope>
</reference>
<keyword evidence="3" id="KW-1185">Reference proteome</keyword>
<dbReference type="Proteomes" id="UP000694404">
    <property type="component" value="Unplaced"/>
</dbReference>